<comment type="caution">
    <text evidence="2">The sequence shown here is derived from an EMBL/GenBank/DDBJ whole genome shotgun (WGS) entry which is preliminary data.</text>
</comment>
<proteinExistence type="predicted"/>
<gene>
    <name evidence="2" type="ORF">J2W55_002787</name>
</gene>
<reference evidence="2 3" key="1">
    <citation type="submission" date="2023-07" db="EMBL/GenBank/DDBJ databases">
        <title>Sorghum-associated microbial communities from plants grown in Nebraska, USA.</title>
        <authorList>
            <person name="Schachtman D."/>
        </authorList>
    </citation>
    <scope>NUCLEOTIDE SEQUENCE [LARGE SCALE GENOMIC DNA]</scope>
    <source>
        <strain evidence="2 3">3262</strain>
    </source>
</reference>
<name>A0ABU1TCC0_9SPHI</name>
<accession>A0ABU1TCC0</accession>
<organism evidence="2 3">
    <name type="scientific">Mucilaginibacter pocheonensis</name>
    <dbReference type="NCBI Taxonomy" id="398050"/>
    <lineage>
        <taxon>Bacteria</taxon>
        <taxon>Pseudomonadati</taxon>
        <taxon>Bacteroidota</taxon>
        <taxon>Sphingobacteriia</taxon>
        <taxon>Sphingobacteriales</taxon>
        <taxon>Sphingobacteriaceae</taxon>
        <taxon>Mucilaginibacter</taxon>
    </lineage>
</organism>
<evidence type="ECO:0000259" key="1">
    <source>
        <dbReference type="Pfam" id="PF20247"/>
    </source>
</evidence>
<dbReference type="InterPro" id="IPR046537">
    <property type="entry name" value="DUF6602"/>
</dbReference>
<dbReference type="CDD" id="cd21173">
    <property type="entry name" value="NucC-like"/>
    <property type="match status" value="1"/>
</dbReference>
<dbReference type="EMBL" id="JAVDUU010000003">
    <property type="protein sequence ID" value="MDR6942934.1"/>
    <property type="molecule type" value="Genomic_DNA"/>
</dbReference>
<protein>
    <recommendedName>
        <fullName evidence="1">DUF6602 domain-containing protein</fullName>
    </recommendedName>
</protein>
<evidence type="ECO:0000313" key="2">
    <source>
        <dbReference type="EMBL" id="MDR6942934.1"/>
    </source>
</evidence>
<dbReference type="Proteomes" id="UP001247620">
    <property type="component" value="Unassembled WGS sequence"/>
</dbReference>
<sequence>MSNDQSSLKIQIPNQGWRQFLTGRDDMLAAYDRARVHSSKRTVQTGHGNVAEAEFRKWLSDFLPKRYGVTSGFIISQGVPNSEDFVHYDVIIYDKLESPVLWVEGAHDAFPSGRSMAIPVEYVCGVIEVKAVFNKKSVKQAVEQLRKLRPLMGISKPSIHDYRFYLPKNFFCAAVFFELHKSNEKDFGALDAFLEGSDLRNFYGGYVLRPESHEIYSSGIIKFEYLRDDEKPNNNSLLFWAYSKCKKLGDLHLRARLNHSEAYFSEFAFDIIALLRGSYKPYALSSMYGFGTTDWEKGSAVSVTYANPDDVKKYNEETEKFLRNNIKNK</sequence>
<dbReference type="Pfam" id="PF20247">
    <property type="entry name" value="DUF6602"/>
    <property type="match status" value="1"/>
</dbReference>
<evidence type="ECO:0000313" key="3">
    <source>
        <dbReference type="Proteomes" id="UP001247620"/>
    </source>
</evidence>
<dbReference type="RefSeq" id="WP_310096517.1">
    <property type="nucleotide sequence ID" value="NZ_JAVDUU010000003.1"/>
</dbReference>
<keyword evidence="3" id="KW-1185">Reference proteome</keyword>
<feature type="domain" description="DUF6602" evidence="1">
    <location>
        <begin position="43"/>
        <end position="151"/>
    </location>
</feature>